<evidence type="ECO:0000256" key="4">
    <source>
        <dbReference type="ARBA" id="ARBA00022801"/>
    </source>
</evidence>
<dbReference type="PRINTS" id="PR00446">
    <property type="entry name" value="HYDRGNUPTAKE"/>
</dbReference>
<dbReference type="EMBL" id="CP003273">
    <property type="protein sequence ID" value="AGL00902.1"/>
    <property type="molecule type" value="Genomic_DNA"/>
</dbReference>
<keyword evidence="3" id="KW-0064">Aspartyl protease</keyword>
<dbReference type="OrthoDB" id="9794619at2"/>
<gene>
    <name evidence="5" type="ORF">Desgi_1403</name>
</gene>
<dbReference type="InterPro" id="IPR000671">
    <property type="entry name" value="Peptidase_A31"/>
</dbReference>
<dbReference type="RefSeq" id="WP_006522690.1">
    <property type="nucleotide sequence ID" value="NC_021184.1"/>
</dbReference>
<dbReference type="AlphaFoldDB" id="R4KGX2"/>
<name>R4KGX2_9FIRM</name>
<dbReference type="STRING" id="767817.Desgi_1403"/>
<proteinExistence type="inferred from homology"/>
<evidence type="ECO:0000313" key="5">
    <source>
        <dbReference type="EMBL" id="AGL00902.1"/>
    </source>
</evidence>
<accession>R4KGX2</accession>
<dbReference type="InterPro" id="IPR023430">
    <property type="entry name" value="Pept_HybD-like_dom_sf"/>
</dbReference>
<dbReference type="KEGG" id="dgi:Desgi_1403"/>
<dbReference type="SUPFAM" id="SSF53163">
    <property type="entry name" value="HybD-like"/>
    <property type="match status" value="1"/>
</dbReference>
<dbReference type="PANTHER" id="PTHR30302">
    <property type="entry name" value="HYDROGENASE 1 MATURATION PROTEASE"/>
    <property type="match status" value="1"/>
</dbReference>
<evidence type="ECO:0000313" key="6">
    <source>
        <dbReference type="Proteomes" id="UP000013520"/>
    </source>
</evidence>
<reference evidence="5 6" key="1">
    <citation type="submission" date="2012-01" db="EMBL/GenBank/DDBJ databases">
        <title>Complete sequence of Desulfotomaculum gibsoniae DSM 7213.</title>
        <authorList>
            <consortium name="US DOE Joint Genome Institute"/>
            <person name="Lucas S."/>
            <person name="Han J."/>
            <person name="Lapidus A."/>
            <person name="Cheng J.-F."/>
            <person name="Goodwin L."/>
            <person name="Pitluck S."/>
            <person name="Peters L."/>
            <person name="Ovchinnikova G."/>
            <person name="Teshima H."/>
            <person name="Detter J.C."/>
            <person name="Han C."/>
            <person name="Tapia R."/>
            <person name="Land M."/>
            <person name="Hauser L."/>
            <person name="Kyrpides N."/>
            <person name="Ivanova N."/>
            <person name="Pagani I."/>
            <person name="Parshina S."/>
            <person name="Plugge C."/>
            <person name="Muyzer G."/>
            <person name="Kuever J."/>
            <person name="Ivanova A."/>
            <person name="Nazina T."/>
            <person name="Klenk H.-P."/>
            <person name="Brambilla E."/>
            <person name="Spring S."/>
            <person name="Stams A.F."/>
            <person name="Woyke T."/>
        </authorList>
    </citation>
    <scope>NUCLEOTIDE SEQUENCE [LARGE SCALE GENOMIC DNA]</scope>
    <source>
        <strain evidence="5 6">DSM 7213</strain>
    </source>
</reference>
<dbReference type="Gene3D" id="3.40.50.1450">
    <property type="entry name" value="HybD-like"/>
    <property type="match status" value="1"/>
</dbReference>
<evidence type="ECO:0000256" key="3">
    <source>
        <dbReference type="ARBA" id="ARBA00022750"/>
    </source>
</evidence>
<dbReference type="NCBIfam" id="TIGR00072">
    <property type="entry name" value="hydrog_prot"/>
    <property type="match status" value="1"/>
</dbReference>
<dbReference type="CDD" id="cd00518">
    <property type="entry name" value="H2MP"/>
    <property type="match status" value="1"/>
</dbReference>
<dbReference type="Pfam" id="PF01750">
    <property type="entry name" value="HycI"/>
    <property type="match status" value="1"/>
</dbReference>
<comment type="similarity">
    <text evidence="1">Belongs to the peptidase A31 family.</text>
</comment>
<dbReference type="GO" id="GO:0016485">
    <property type="term" value="P:protein processing"/>
    <property type="evidence" value="ECO:0007669"/>
    <property type="project" value="TreeGrafter"/>
</dbReference>
<keyword evidence="2 5" id="KW-0645">Protease</keyword>
<keyword evidence="6" id="KW-1185">Reference proteome</keyword>
<organism evidence="5 6">
    <name type="scientific">Desulfoscipio gibsoniae DSM 7213</name>
    <dbReference type="NCBI Taxonomy" id="767817"/>
    <lineage>
        <taxon>Bacteria</taxon>
        <taxon>Bacillati</taxon>
        <taxon>Bacillota</taxon>
        <taxon>Clostridia</taxon>
        <taxon>Eubacteriales</taxon>
        <taxon>Desulfallaceae</taxon>
        <taxon>Desulfoscipio</taxon>
    </lineage>
</organism>
<dbReference type="GO" id="GO:0008047">
    <property type="term" value="F:enzyme activator activity"/>
    <property type="evidence" value="ECO:0007669"/>
    <property type="project" value="InterPro"/>
</dbReference>
<dbReference type="GO" id="GO:0004190">
    <property type="term" value="F:aspartic-type endopeptidase activity"/>
    <property type="evidence" value="ECO:0007669"/>
    <property type="project" value="UniProtKB-KW"/>
</dbReference>
<sequence>MKQIAVVGLGNPLLKDDGIGPRVVRELQKTGMPPGVRAVEAGGVLWSYWNLLRECRHVIAVDCMQGGGPAGAVYLMGLEQLNKIETGAGSDAWIGHELHFLDALKLAAHYGVRPEVTIIGVEPGEISFSLELSPVIEARLPRLVEIVRERCWCLMR</sequence>
<dbReference type="eggNOG" id="COG0680">
    <property type="taxonomic scope" value="Bacteria"/>
</dbReference>
<dbReference type="HOGENOM" id="CLU_099037_1_0_9"/>
<dbReference type="PANTHER" id="PTHR30302:SF1">
    <property type="entry name" value="HYDROGENASE 2 MATURATION PROTEASE"/>
    <property type="match status" value="1"/>
</dbReference>
<protein>
    <submittedName>
        <fullName evidence="5">Hydrogenase maturation protease</fullName>
    </submittedName>
</protein>
<evidence type="ECO:0000256" key="1">
    <source>
        <dbReference type="ARBA" id="ARBA00006814"/>
    </source>
</evidence>
<evidence type="ECO:0000256" key="2">
    <source>
        <dbReference type="ARBA" id="ARBA00022670"/>
    </source>
</evidence>
<dbReference type="Proteomes" id="UP000013520">
    <property type="component" value="Chromosome"/>
</dbReference>
<keyword evidence="4" id="KW-0378">Hydrolase</keyword>